<dbReference type="Gene3D" id="1.10.10.60">
    <property type="entry name" value="Homeodomain-like"/>
    <property type="match status" value="1"/>
</dbReference>
<sequence>MSRKIGYRRVSSEDQNLDRQDLGFCDRVFEEKLSAGTRKRPELEKMLDFVWQGDEVHVWSIDRLARSMSDLLDIIKQIHEAGASIHFISENLVFSGDADQDDPIATLQMHLLGSFAQFERSIIRKRQREGIAKAKVAGKYKGRGPAISRDDVKRRLEMGLPVSQIAREVGISRTSVYKISSELGYTTSPAGPRLDTPV</sequence>
<protein>
    <submittedName>
        <fullName evidence="3">Site-specific DNA recombinase</fullName>
    </submittedName>
</protein>
<evidence type="ECO:0000259" key="2">
    <source>
        <dbReference type="PROSITE" id="PS51736"/>
    </source>
</evidence>
<dbReference type="GO" id="GO:0003677">
    <property type="term" value="F:DNA binding"/>
    <property type="evidence" value="ECO:0007669"/>
    <property type="project" value="InterPro"/>
</dbReference>
<accession>A0A1I2GBM4</accession>
<organism evidence="3 4">
    <name type="scientific">Sulfitobacter brevis</name>
    <dbReference type="NCBI Taxonomy" id="74348"/>
    <lineage>
        <taxon>Bacteria</taxon>
        <taxon>Pseudomonadati</taxon>
        <taxon>Pseudomonadota</taxon>
        <taxon>Alphaproteobacteria</taxon>
        <taxon>Rhodobacterales</taxon>
        <taxon>Roseobacteraceae</taxon>
        <taxon>Sulfitobacter</taxon>
    </lineage>
</organism>
<dbReference type="InterPro" id="IPR006120">
    <property type="entry name" value="Resolvase_HTH_dom"/>
</dbReference>
<dbReference type="InterPro" id="IPR050639">
    <property type="entry name" value="SSR_resolvase"/>
</dbReference>
<dbReference type="Pfam" id="PF02796">
    <property type="entry name" value="HTH_7"/>
    <property type="match status" value="1"/>
</dbReference>
<evidence type="ECO:0000313" key="4">
    <source>
        <dbReference type="Proteomes" id="UP000198977"/>
    </source>
</evidence>
<dbReference type="AlphaFoldDB" id="A0A1I2GBM4"/>
<dbReference type="PANTHER" id="PTHR30461:SF26">
    <property type="entry name" value="RESOLVASE HOMOLOG YNEB"/>
    <property type="match status" value="1"/>
</dbReference>
<dbReference type="GO" id="GO:0000150">
    <property type="term" value="F:DNA strand exchange activity"/>
    <property type="evidence" value="ECO:0007669"/>
    <property type="project" value="InterPro"/>
</dbReference>
<dbReference type="Pfam" id="PF00239">
    <property type="entry name" value="Resolvase"/>
    <property type="match status" value="1"/>
</dbReference>
<dbReference type="EMBL" id="FOMW01000021">
    <property type="protein sequence ID" value="SFF14390.1"/>
    <property type="molecule type" value="Genomic_DNA"/>
</dbReference>
<comment type="similarity">
    <text evidence="1">Belongs to the site-specific recombinase resolvase family.</text>
</comment>
<dbReference type="PROSITE" id="PS51736">
    <property type="entry name" value="RECOMBINASES_3"/>
    <property type="match status" value="1"/>
</dbReference>
<dbReference type="SMART" id="SM00857">
    <property type="entry name" value="Resolvase"/>
    <property type="match status" value="1"/>
</dbReference>
<dbReference type="Gene3D" id="3.40.50.1390">
    <property type="entry name" value="Resolvase, N-terminal catalytic domain"/>
    <property type="match status" value="1"/>
</dbReference>
<evidence type="ECO:0000313" key="3">
    <source>
        <dbReference type="EMBL" id="SFF14390.1"/>
    </source>
</evidence>
<dbReference type="InterPro" id="IPR036162">
    <property type="entry name" value="Resolvase-like_N_sf"/>
</dbReference>
<dbReference type="InterPro" id="IPR009057">
    <property type="entry name" value="Homeodomain-like_sf"/>
</dbReference>
<dbReference type="PANTHER" id="PTHR30461">
    <property type="entry name" value="DNA-INVERTASE FROM LAMBDOID PROPHAGE"/>
    <property type="match status" value="1"/>
</dbReference>
<dbReference type="Proteomes" id="UP000198977">
    <property type="component" value="Unassembled WGS sequence"/>
</dbReference>
<evidence type="ECO:0000256" key="1">
    <source>
        <dbReference type="ARBA" id="ARBA00009913"/>
    </source>
</evidence>
<proteinExistence type="inferred from homology"/>
<dbReference type="SUPFAM" id="SSF53041">
    <property type="entry name" value="Resolvase-like"/>
    <property type="match status" value="1"/>
</dbReference>
<dbReference type="CDD" id="cd03768">
    <property type="entry name" value="SR_ResInv"/>
    <property type="match status" value="1"/>
</dbReference>
<reference evidence="3 4" key="1">
    <citation type="submission" date="2016-10" db="EMBL/GenBank/DDBJ databases">
        <authorList>
            <person name="de Groot N.N."/>
        </authorList>
    </citation>
    <scope>NUCLEOTIDE SEQUENCE [LARGE SCALE GENOMIC DNA]</scope>
    <source>
        <strain evidence="3 4">DSM 11443</strain>
    </source>
</reference>
<dbReference type="SUPFAM" id="SSF46689">
    <property type="entry name" value="Homeodomain-like"/>
    <property type="match status" value="1"/>
</dbReference>
<feature type="domain" description="Resolvase/invertase-type recombinase catalytic" evidence="2">
    <location>
        <begin position="3"/>
        <end position="138"/>
    </location>
</feature>
<dbReference type="OrthoDB" id="2290206at2"/>
<dbReference type="InterPro" id="IPR006119">
    <property type="entry name" value="Resolv_N"/>
</dbReference>
<gene>
    <name evidence="3" type="ORF">SAMN04488523_1218</name>
</gene>
<dbReference type="RefSeq" id="WP_093925351.1">
    <property type="nucleotide sequence ID" value="NZ_FOMW01000021.1"/>
</dbReference>
<keyword evidence="4" id="KW-1185">Reference proteome</keyword>
<name>A0A1I2GBM4_9RHOB</name>